<comment type="caution">
    <text evidence="2">The sequence shown here is derived from an EMBL/GenBank/DDBJ whole genome shotgun (WGS) entry which is preliminary data.</text>
</comment>
<proteinExistence type="predicted"/>
<keyword evidence="3" id="KW-1185">Reference proteome</keyword>
<feature type="region of interest" description="Disordered" evidence="1">
    <location>
        <begin position="136"/>
        <end position="175"/>
    </location>
</feature>
<name>A0A9P7GE57_9AGAR</name>
<dbReference type="AlphaFoldDB" id="A0A9P7GE57"/>
<reference evidence="2" key="2">
    <citation type="submission" date="2021-10" db="EMBL/GenBank/DDBJ databases">
        <title>Phylogenomics reveals ancestral predisposition of the termite-cultivated fungus Termitomyces towards a domesticated lifestyle.</title>
        <authorList>
            <person name="Auxier B."/>
            <person name="Grum-Grzhimaylo A."/>
            <person name="Cardenas M.E."/>
            <person name="Lodge J.D."/>
            <person name="Laessoe T."/>
            <person name="Pedersen O."/>
            <person name="Smith M.E."/>
            <person name="Kuyper T.W."/>
            <person name="Franco-Molano E.A."/>
            <person name="Baroni T.J."/>
            <person name="Aanen D.K."/>
        </authorList>
    </citation>
    <scope>NUCLEOTIDE SEQUENCE</scope>
    <source>
        <strain evidence="2">D49</strain>
    </source>
</reference>
<organism evidence="2 3">
    <name type="scientific">Sphagnurus paluster</name>
    <dbReference type="NCBI Taxonomy" id="117069"/>
    <lineage>
        <taxon>Eukaryota</taxon>
        <taxon>Fungi</taxon>
        <taxon>Dikarya</taxon>
        <taxon>Basidiomycota</taxon>
        <taxon>Agaricomycotina</taxon>
        <taxon>Agaricomycetes</taxon>
        <taxon>Agaricomycetidae</taxon>
        <taxon>Agaricales</taxon>
        <taxon>Tricholomatineae</taxon>
        <taxon>Lyophyllaceae</taxon>
        <taxon>Sphagnurus</taxon>
    </lineage>
</organism>
<accession>A0A9P7GE57</accession>
<dbReference type="OrthoDB" id="3265311at2759"/>
<feature type="region of interest" description="Disordered" evidence="1">
    <location>
        <begin position="341"/>
        <end position="375"/>
    </location>
</feature>
<dbReference type="Proteomes" id="UP000717328">
    <property type="component" value="Unassembled WGS sequence"/>
</dbReference>
<evidence type="ECO:0000313" key="2">
    <source>
        <dbReference type="EMBL" id="KAG5648276.1"/>
    </source>
</evidence>
<protein>
    <submittedName>
        <fullName evidence="2">Uncharacterized protein</fullName>
    </submittedName>
</protein>
<reference evidence="2" key="1">
    <citation type="submission" date="2021-02" db="EMBL/GenBank/DDBJ databases">
        <authorList>
            <person name="Nieuwenhuis M."/>
            <person name="Van De Peppel L.J.J."/>
        </authorList>
    </citation>
    <scope>NUCLEOTIDE SEQUENCE</scope>
    <source>
        <strain evidence="2">D49</strain>
    </source>
</reference>
<feature type="non-terminal residue" evidence="2">
    <location>
        <position position="375"/>
    </location>
</feature>
<gene>
    <name evidence="2" type="ORF">H0H81_007091</name>
</gene>
<evidence type="ECO:0000256" key="1">
    <source>
        <dbReference type="SAM" id="MobiDB-lite"/>
    </source>
</evidence>
<sequence length="375" mass="39159">MPTDVFRPRLPLDPFAALQLPPWPVHPPATPPQPQTTLVLGTPTADDLLPLLASSLLVIIATHAPPPIPARPTAAVIILRLPAPLDIHDAGAVRLVALLDRAHRAAHSWRTAPLPQPHVQQLAELYPGGDFSVAEPPDIAPATDADTVSLASHSSSHAHSAPKKRKQPKGPGSPQFTALVNFLPAGVPDKALLKHAILVTTLSAPFLAATAAASFSPYQQHPIKRASFFSSLSSLASRDKSRTRTRTRLASLFSAAPPSAYASDAPSLFSSRAPSTESLALQTDVVQPRAHIVHVLPQPAPDKSKIAQSIEQFLLSFAYPPSPATANANASSPALSSLAVPVPTLTTTPPTPVSATAPYPTPPSSLSSASASPES</sequence>
<evidence type="ECO:0000313" key="3">
    <source>
        <dbReference type="Proteomes" id="UP000717328"/>
    </source>
</evidence>
<dbReference type="EMBL" id="JABCKI010001865">
    <property type="protein sequence ID" value="KAG5648276.1"/>
    <property type="molecule type" value="Genomic_DNA"/>
</dbReference>